<dbReference type="EMBL" id="JACHDS010000001">
    <property type="protein sequence ID" value="MBB6174680.1"/>
    <property type="molecule type" value="Genomic_DNA"/>
</dbReference>
<organism evidence="1 2">
    <name type="scientific">Nocardiopsis mwathae</name>
    <dbReference type="NCBI Taxonomy" id="1472723"/>
    <lineage>
        <taxon>Bacteria</taxon>
        <taxon>Bacillati</taxon>
        <taxon>Actinomycetota</taxon>
        <taxon>Actinomycetes</taxon>
        <taxon>Streptosporangiales</taxon>
        <taxon>Nocardiopsidaceae</taxon>
        <taxon>Nocardiopsis</taxon>
    </lineage>
</organism>
<dbReference type="AlphaFoldDB" id="A0A7X0D7T4"/>
<comment type="caution">
    <text evidence="1">The sequence shown here is derived from an EMBL/GenBank/DDBJ whole genome shotgun (WGS) entry which is preliminary data.</text>
</comment>
<proteinExistence type="predicted"/>
<dbReference type="Proteomes" id="UP000546642">
    <property type="component" value="Unassembled WGS sequence"/>
</dbReference>
<dbReference type="RefSeq" id="WP_184078855.1">
    <property type="nucleotide sequence ID" value="NZ_JACHDS010000001.1"/>
</dbReference>
<accession>A0A7X0D7T4</accession>
<evidence type="ECO:0000313" key="1">
    <source>
        <dbReference type="EMBL" id="MBB6174680.1"/>
    </source>
</evidence>
<dbReference type="Pfam" id="PF19086">
    <property type="entry name" value="Terpene_syn_C_2"/>
    <property type="match status" value="1"/>
</dbReference>
<reference evidence="1 2" key="1">
    <citation type="submission" date="2020-08" db="EMBL/GenBank/DDBJ databases">
        <title>Sequencing the genomes of 1000 actinobacteria strains.</title>
        <authorList>
            <person name="Klenk H.-P."/>
        </authorList>
    </citation>
    <scope>NUCLEOTIDE SEQUENCE [LARGE SCALE GENOMIC DNA]</scope>
    <source>
        <strain evidence="1 2">DSM 46659</strain>
    </source>
</reference>
<evidence type="ECO:0008006" key="3">
    <source>
        <dbReference type="Google" id="ProtNLM"/>
    </source>
</evidence>
<gene>
    <name evidence="1" type="ORF">HNR23_004740</name>
</gene>
<sequence length="362" mass="40966">MIIDQDLSIELLHFALPIPSAINPEAEKIAAHTQAWVQHHNLGGTPEKNRSAAIAGADLTIHGFPESRGPVATFLSDYNALGYTMNDHIYTDPPHRDLHDVVRDVVFWERMLYFPHTHVPDDITLRDAVRDIARRVRTDIPASVQQAFLTGTAHWCSALALESSIYDRHHPMSVSEYLRLRHAVIGDAAFSGEICVGNTTAVPTEEWHDPAVRAVIQAGTLIFGLDNDRYSQIKDVTHRIHVKDRTQHTRRDNLITVMARESSRSTPQEVVREAVRLRDRVFSAYLRLQQRVRRTASPPLQRFLTSMDYCLVGHITVGCGPRYFPDGPPPFTISTEMPDVPLGVPPYPSIAWWWDHIDHDHA</sequence>
<dbReference type="SUPFAM" id="SSF48576">
    <property type="entry name" value="Terpenoid synthases"/>
    <property type="match status" value="1"/>
</dbReference>
<protein>
    <recommendedName>
        <fullName evidence="3">Terpene synthase</fullName>
    </recommendedName>
</protein>
<keyword evidence="2" id="KW-1185">Reference proteome</keyword>
<name>A0A7X0D7T4_9ACTN</name>
<dbReference type="InterPro" id="IPR008949">
    <property type="entry name" value="Isoprenoid_synthase_dom_sf"/>
</dbReference>
<dbReference type="Gene3D" id="1.10.600.10">
    <property type="entry name" value="Farnesyl Diphosphate Synthase"/>
    <property type="match status" value="1"/>
</dbReference>
<evidence type="ECO:0000313" key="2">
    <source>
        <dbReference type="Proteomes" id="UP000546642"/>
    </source>
</evidence>